<keyword evidence="5 7" id="KW-0472">Membrane</keyword>
<keyword evidence="11" id="KW-1185">Reference proteome</keyword>
<dbReference type="AlphaFoldDB" id="D6TRH4"/>
<evidence type="ECO:0000256" key="5">
    <source>
        <dbReference type="ARBA" id="ARBA00023136"/>
    </source>
</evidence>
<organism evidence="10 11">
    <name type="scientific">Ktedonobacter racemifer DSM 44963</name>
    <dbReference type="NCBI Taxonomy" id="485913"/>
    <lineage>
        <taxon>Bacteria</taxon>
        <taxon>Bacillati</taxon>
        <taxon>Chloroflexota</taxon>
        <taxon>Ktedonobacteria</taxon>
        <taxon>Ktedonobacterales</taxon>
        <taxon>Ktedonobacteraceae</taxon>
        <taxon>Ktedonobacter</taxon>
    </lineage>
</organism>
<comment type="similarity">
    <text evidence="6">Belongs to the ABC-4 integral membrane protein family.</text>
</comment>
<feature type="domain" description="ABC3 transporter permease C-terminal" evidence="8">
    <location>
        <begin position="781"/>
        <end position="894"/>
    </location>
</feature>
<dbReference type="InterPro" id="IPR025857">
    <property type="entry name" value="MacB_PCD"/>
</dbReference>
<keyword evidence="2" id="KW-1003">Cell membrane</keyword>
<comment type="caution">
    <text evidence="10">The sequence shown here is derived from an EMBL/GenBank/DDBJ whole genome shotgun (WGS) entry which is preliminary data.</text>
</comment>
<feature type="transmembrane region" description="Helical" evidence="7">
    <location>
        <begin position="464"/>
        <end position="481"/>
    </location>
</feature>
<evidence type="ECO:0000259" key="9">
    <source>
        <dbReference type="Pfam" id="PF12704"/>
    </source>
</evidence>
<feature type="transmembrane region" description="Helical" evidence="7">
    <location>
        <begin position="266"/>
        <end position="287"/>
    </location>
</feature>
<comment type="subcellular location">
    <subcellularLocation>
        <location evidence="1">Cell membrane</location>
        <topology evidence="1">Multi-pass membrane protein</topology>
    </subcellularLocation>
</comment>
<feature type="domain" description="ABC3 transporter permease C-terminal" evidence="8">
    <location>
        <begin position="266"/>
        <end position="382"/>
    </location>
</feature>
<feature type="transmembrane region" description="Helical" evidence="7">
    <location>
        <begin position="774"/>
        <end position="802"/>
    </location>
</feature>
<feature type="domain" description="MacB-like periplasmic core" evidence="9">
    <location>
        <begin position="21"/>
        <end position="236"/>
    </location>
</feature>
<feature type="transmembrane region" description="Helical" evidence="7">
    <location>
        <begin position="433"/>
        <end position="452"/>
    </location>
</feature>
<evidence type="ECO:0000256" key="1">
    <source>
        <dbReference type="ARBA" id="ARBA00004651"/>
    </source>
</evidence>
<feature type="transmembrane region" description="Helical" evidence="7">
    <location>
        <begin position="526"/>
        <end position="546"/>
    </location>
</feature>
<dbReference type="Pfam" id="PF02687">
    <property type="entry name" value="FtsX"/>
    <property type="match status" value="2"/>
</dbReference>
<evidence type="ECO:0000256" key="2">
    <source>
        <dbReference type="ARBA" id="ARBA00022475"/>
    </source>
</evidence>
<evidence type="ECO:0000259" key="8">
    <source>
        <dbReference type="Pfam" id="PF02687"/>
    </source>
</evidence>
<feature type="transmembrane region" description="Helical" evidence="7">
    <location>
        <begin position="403"/>
        <end position="421"/>
    </location>
</feature>
<accession>D6TRH4</accession>
<reference evidence="10 11" key="1">
    <citation type="journal article" date="2011" name="Stand. Genomic Sci.">
        <title>Non-contiguous finished genome sequence and contextual data of the filamentous soil bacterium Ktedonobacter racemifer type strain (SOSP1-21).</title>
        <authorList>
            <person name="Chang Y.J."/>
            <person name="Land M."/>
            <person name="Hauser L."/>
            <person name="Chertkov O."/>
            <person name="Del Rio T.G."/>
            <person name="Nolan M."/>
            <person name="Copeland A."/>
            <person name="Tice H."/>
            <person name="Cheng J.F."/>
            <person name="Lucas S."/>
            <person name="Han C."/>
            <person name="Goodwin L."/>
            <person name="Pitluck S."/>
            <person name="Ivanova N."/>
            <person name="Ovchinikova G."/>
            <person name="Pati A."/>
            <person name="Chen A."/>
            <person name="Palaniappan K."/>
            <person name="Mavromatis K."/>
            <person name="Liolios K."/>
            <person name="Brettin T."/>
            <person name="Fiebig A."/>
            <person name="Rohde M."/>
            <person name="Abt B."/>
            <person name="Goker M."/>
            <person name="Detter J.C."/>
            <person name="Woyke T."/>
            <person name="Bristow J."/>
            <person name="Eisen J.A."/>
            <person name="Markowitz V."/>
            <person name="Hugenholtz P."/>
            <person name="Kyrpides N.C."/>
            <person name="Klenk H.P."/>
            <person name="Lapidus A."/>
        </authorList>
    </citation>
    <scope>NUCLEOTIDE SEQUENCE [LARGE SCALE GENOMIC DNA]</scope>
    <source>
        <strain evidence="11">DSM 44963</strain>
    </source>
</reference>
<dbReference type="InterPro" id="IPR003838">
    <property type="entry name" value="ABC3_permease_C"/>
</dbReference>
<dbReference type="RefSeq" id="WP_007909786.1">
    <property type="nucleotide sequence ID" value="NZ_ADVG01000002.1"/>
</dbReference>
<feature type="domain" description="MacB-like periplasmic core" evidence="9">
    <location>
        <begin position="526"/>
        <end position="744"/>
    </location>
</feature>
<evidence type="ECO:0000313" key="10">
    <source>
        <dbReference type="EMBL" id="EFH85926.1"/>
    </source>
</evidence>
<evidence type="ECO:0000313" key="11">
    <source>
        <dbReference type="Proteomes" id="UP000004508"/>
    </source>
</evidence>
<dbReference type="STRING" id="485913.Krac_7184"/>
<dbReference type="InParanoid" id="D6TRH4"/>
<dbReference type="eggNOG" id="COG3127">
    <property type="taxonomic scope" value="Bacteria"/>
</dbReference>
<dbReference type="GO" id="GO:0022857">
    <property type="term" value="F:transmembrane transporter activity"/>
    <property type="evidence" value="ECO:0007669"/>
    <property type="project" value="TreeGrafter"/>
</dbReference>
<feature type="transmembrane region" description="Helical" evidence="7">
    <location>
        <begin position="357"/>
        <end position="382"/>
    </location>
</feature>
<evidence type="ECO:0000256" key="3">
    <source>
        <dbReference type="ARBA" id="ARBA00022692"/>
    </source>
</evidence>
<evidence type="ECO:0008006" key="12">
    <source>
        <dbReference type="Google" id="ProtNLM"/>
    </source>
</evidence>
<dbReference type="PANTHER" id="PTHR30572:SF4">
    <property type="entry name" value="ABC TRANSPORTER PERMEASE YTRF"/>
    <property type="match status" value="1"/>
</dbReference>
<feature type="transmembrane region" description="Helical" evidence="7">
    <location>
        <begin position="487"/>
        <end position="505"/>
    </location>
</feature>
<keyword evidence="4 7" id="KW-1133">Transmembrane helix</keyword>
<feature type="transmembrane region" description="Helical" evidence="7">
    <location>
        <begin position="307"/>
        <end position="337"/>
    </location>
</feature>
<evidence type="ECO:0000256" key="7">
    <source>
        <dbReference type="SAM" id="Phobius"/>
    </source>
</evidence>
<dbReference type="EMBL" id="ADVG01000002">
    <property type="protein sequence ID" value="EFH85926.1"/>
    <property type="molecule type" value="Genomic_DNA"/>
</dbReference>
<name>D6TRH4_KTERA</name>
<feature type="transmembrane region" description="Helical" evidence="7">
    <location>
        <begin position="833"/>
        <end position="856"/>
    </location>
</feature>
<feature type="transmembrane region" description="Helical" evidence="7">
    <location>
        <begin position="21"/>
        <end position="45"/>
    </location>
</feature>
<dbReference type="InterPro" id="IPR050250">
    <property type="entry name" value="Macrolide_Exporter_MacB"/>
</dbReference>
<dbReference type="GO" id="GO:0005886">
    <property type="term" value="C:plasma membrane"/>
    <property type="evidence" value="ECO:0007669"/>
    <property type="project" value="UniProtKB-SubCell"/>
</dbReference>
<evidence type="ECO:0000256" key="4">
    <source>
        <dbReference type="ARBA" id="ARBA00022989"/>
    </source>
</evidence>
<sequence length="903" mass="95944">MKASIYLKYTLRSLLRGGQHTLLAVFCVTVGVMAIVALQLVGFMLQHSLATNAREANGGDIAVIAEGAPLQAKDLNAFEQIKEAGTITSYTAVTRVSGTLNNADASVQAFTLEAVDSNAYPLVSPPTFVQPNGATVARLLTDNHVLVTEHFLSTYHKHFGDLFNVYVKTPQGTGETLTITIAGVIANSGTFAQAGNLMLLSTYDYQASTSVMNYTLVDINTADQAHTDRAVKAINAQFPLVTTQTATDVLKGQQSSIDLVNKFLEIAGLIALLIGGVGIVNTMQVLLSRRKTEIAMLKTAGYQRRDLYLLFGLEAGLLGLVGGTLGAAIAIGVSALIRTLLENLGSNVPFVLSPGLLLSGVVVGCVTALIFGLLPIVQAAQIRPLHVLRELEQKSTSGRVQTILLLVLFSLLFCLLAIVILSNNVALGIEVTYGVFVALLLLSGLFSLIVLAVGKLPVPEHAHITHILLVLLGIAVAILVYQFLPVFGIFLLLISLLGIVVPLLPRQWKVNVKMALRNLNRRRARTTTTLLALFIGIYGLGIDIGFGQDLSSLISNTLAQNTPYNLVATTTDKDANTLRAHINSIAGVSASREDPFTMTLPLAINGQPTKQVIPGGALQQDLSQLGGIEGYDLAHSLPAQKITEGRNLTAQDANTNHVLVSQIMTSKGWAQMNLKVGDTITLSSLDGKVRKDVEVVGIVSVSTSFETLGKVLVPTALVNDLSSGNHAKTSVFYMKVASSQVDQALHDLNSRVPNASVQNLSDAATSFTQQVSSFLNVIIGVASLSVIAGLIIIANSVALAMLERRRELGILKSVGYTSSTILGQVVIESGITGGIGAFIATLLAAGGVALGSKFFFQNNLTLNMQPEVIVSMLVLPTLFAILTAVLVAWNAVRVRPLLILKYE</sequence>
<gene>
    <name evidence="10" type="ORF">Krac_7184</name>
</gene>
<dbReference type="Proteomes" id="UP000004508">
    <property type="component" value="Unassembled WGS sequence"/>
</dbReference>
<evidence type="ECO:0000256" key="6">
    <source>
        <dbReference type="ARBA" id="ARBA00038076"/>
    </source>
</evidence>
<dbReference type="PANTHER" id="PTHR30572">
    <property type="entry name" value="MEMBRANE COMPONENT OF TRANSPORTER-RELATED"/>
    <property type="match status" value="1"/>
</dbReference>
<dbReference type="OrthoDB" id="135892at2"/>
<proteinExistence type="inferred from homology"/>
<dbReference type="Pfam" id="PF12704">
    <property type="entry name" value="MacB_PCD"/>
    <property type="match status" value="2"/>
</dbReference>
<feature type="transmembrane region" description="Helical" evidence="7">
    <location>
        <begin position="868"/>
        <end position="892"/>
    </location>
</feature>
<protein>
    <recommendedName>
        <fullName evidence="12">ABC3 transporter permease protein domain-containing protein</fullName>
    </recommendedName>
</protein>
<keyword evidence="3 7" id="KW-0812">Transmembrane</keyword>